<dbReference type="InterPro" id="IPR003601">
    <property type="entry name" value="Topo_IA_2"/>
</dbReference>
<evidence type="ECO:0000256" key="8">
    <source>
        <dbReference type="ARBA" id="ARBA00031985"/>
    </source>
</evidence>
<evidence type="ECO:0000259" key="12">
    <source>
        <dbReference type="PROSITE" id="PS50880"/>
    </source>
</evidence>
<keyword evidence="5" id="KW-0238">DNA-binding</keyword>
<reference evidence="14 15" key="1">
    <citation type="submission" date="2013-12" db="EMBL/GenBank/DDBJ databases">
        <authorList>
            <consortium name="DOE Joint Genome Institute"/>
            <person name="Smidt H."/>
            <person name="Huntemann M."/>
            <person name="Han J."/>
            <person name="Chen A."/>
            <person name="Kyrpides N."/>
            <person name="Mavromatis K."/>
            <person name="Markowitz V."/>
            <person name="Palaniappan K."/>
            <person name="Ivanova N."/>
            <person name="Schaumberg A."/>
            <person name="Pati A."/>
            <person name="Liolios K."/>
            <person name="Nordberg H.P."/>
            <person name="Cantor M.N."/>
            <person name="Hua S.X."/>
            <person name="Woyke T."/>
        </authorList>
    </citation>
    <scope>NUCLEOTIDE SEQUENCE [LARGE SCALE GENOMIC DNA]</scope>
    <source>
        <strain evidence="15">DSM 15288</strain>
    </source>
</reference>
<dbReference type="InterPro" id="IPR013497">
    <property type="entry name" value="Topo_IA_cen"/>
</dbReference>
<evidence type="ECO:0000256" key="11">
    <source>
        <dbReference type="SAM" id="MobiDB-lite"/>
    </source>
</evidence>
<keyword evidence="15" id="KW-1185">Reference proteome</keyword>
<dbReference type="PROSITE" id="PS00396">
    <property type="entry name" value="TOPO_IA_1"/>
    <property type="match status" value="1"/>
</dbReference>
<dbReference type="OrthoDB" id="9803554at2"/>
<comment type="similarity">
    <text evidence="2">Belongs to the type IA topoisomerase family.</text>
</comment>
<dbReference type="AlphaFoldDB" id="W0EDE1"/>
<evidence type="ECO:0000259" key="13">
    <source>
        <dbReference type="PROSITE" id="PS52039"/>
    </source>
</evidence>
<dbReference type="SUPFAM" id="SSF56712">
    <property type="entry name" value="Prokaryotic type I DNA topoisomerase"/>
    <property type="match status" value="1"/>
</dbReference>
<dbReference type="EC" id="5.6.2.1" evidence="3"/>
<feature type="region of interest" description="Disordered" evidence="11">
    <location>
        <begin position="468"/>
        <end position="492"/>
    </location>
</feature>
<evidence type="ECO:0000256" key="10">
    <source>
        <dbReference type="ARBA" id="ARBA00032877"/>
    </source>
</evidence>
<dbReference type="SMART" id="SM00436">
    <property type="entry name" value="TOP1Bc"/>
    <property type="match status" value="1"/>
</dbReference>
<dbReference type="GO" id="GO:0006310">
    <property type="term" value="P:DNA recombination"/>
    <property type="evidence" value="ECO:0007669"/>
    <property type="project" value="TreeGrafter"/>
</dbReference>
<keyword evidence="4" id="KW-0799">Topoisomerase</keyword>
<dbReference type="NCBIfam" id="NF005829">
    <property type="entry name" value="PRK07726.1"/>
    <property type="match status" value="1"/>
</dbReference>
<feature type="region of interest" description="Disordered" evidence="11">
    <location>
        <begin position="663"/>
        <end position="708"/>
    </location>
</feature>
<dbReference type="GO" id="GO:0003917">
    <property type="term" value="F:DNA topoisomerase type I (single strand cut, ATP-independent) activity"/>
    <property type="evidence" value="ECO:0007669"/>
    <property type="project" value="UniProtKB-EC"/>
</dbReference>
<dbReference type="CDD" id="cd03362">
    <property type="entry name" value="TOPRIM_TopoIA_TopoIII"/>
    <property type="match status" value="1"/>
</dbReference>
<dbReference type="SMART" id="SM00493">
    <property type="entry name" value="TOPRIM"/>
    <property type="match status" value="1"/>
</dbReference>
<evidence type="ECO:0000256" key="4">
    <source>
        <dbReference type="ARBA" id="ARBA00023029"/>
    </source>
</evidence>
<accession>W0EDE1</accession>
<dbReference type="Pfam" id="PF13342">
    <property type="entry name" value="Toprim_Crpt"/>
    <property type="match status" value="1"/>
</dbReference>
<name>W0EDE1_9FIRM</name>
<dbReference type="InterPro" id="IPR006171">
    <property type="entry name" value="TOPRIM_dom"/>
</dbReference>
<dbReference type="eggNOG" id="COG0550">
    <property type="taxonomic scope" value="Bacteria"/>
</dbReference>
<gene>
    <name evidence="14" type="ORF">DESME_08435</name>
</gene>
<dbReference type="CDD" id="cd00186">
    <property type="entry name" value="TOP1Ac"/>
    <property type="match status" value="1"/>
</dbReference>
<dbReference type="HOGENOM" id="CLU_002929_5_2_9"/>
<dbReference type="SMART" id="SM00437">
    <property type="entry name" value="TOP1Ac"/>
    <property type="match status" value="1"/>
</dbReference>
<evidence type="ECO:0000313" key="14">
    <source>
        <dbReference type="EMBL" id="AHF07096.1"/>
    </source>
</evidence>
<dbReference type="GO" id="GO:0006265">
    <property type="term" value="P:DNA topological change"/>
    <property type="evidence" value="ECO:0007669"/>
    <property type="project" value="InterPro"/>
</dbReference>
<dbReference type="PROSITE" id="PS52039">
    <property type="entry name" value="TOPO_IA_2"/>
    <property type="match status" value="1"/>
</dbReference>
<dbReference type="KEGG" id="dmt:DESME_08435"/>
<dbReference type="GO" id="GO:0043597">
    <property type="term" value="C:cytoplasmic replication fork"/>
    <property type="evidence" value="ECO:0007669"/>
    <property type="project" value="TreeGrafter"/>
</dbReference>
<evidence type="ECO:0000313" key="15">
    <source>
        <dbReference type="Proteomes" id="UP000010847"/>
    </source>
</evidence>
<evidence type="ECO:0000256" key="9">
    <source>
        <dbReference type="ARBA" id="ARBA00032235"/>
    </source>
</evidence>
<keyword evidence="6 14" id="KW-0413">Isomerase</keyword>
<dbReference type="GO" id="GO:0003677">
    <property type="term" value="F:DNA binding"/>
    <property type="evidence" value="ECO:0007669"/>
    <property type="project" value="UniProtKB-KW"/>
</dbReference>
<dbReference type="InterPro" id="IPR025589">
    <property type="entry name" value="Toprim_C_rpt"/>
</dbReference>
<evidence type="ECO:0000256" key="5">
    <source>
        <dbReference type="ARBA" id="ARBA00023125"/>
    </source>
</evidence>
<dbReference type="EMBL" id="CP007032">
    <property type="protein sequence ID" value="AHF07096.1"/>
    <property type="molecule type" value="Genomic_DNA"/>
</dbReference>
<dbReference type="InterPro" id="IPR013826">
    <property type="entry name" value="Topo_IA_cen_sub3"/>
</dbReference>
<dbReference type="PANTHER" id="PTHR11390:SF21">
    <property type="entry name" value="DNA TOPOISOMERASE 3-ALPHA"/>
    <property type="match status" value="1"/>
</dbReference>
<sequence length="804" mass="90334">MGKILIVAEKPSQAREYAKTLGVKGKGNGYFQNDDYIITWCIGHLLELNRPEEYMDINKVGKKWGLHRLPILPPFKQFKHQVKASTKNQYTILTQLLNSTEVDRVICGTDADREGQLLFQEVWDLVQCTKPLKRLWVSSLTSEAILEGMKQLRTEGDVRGLAQAGYGRSYGDWDFGMNLTEGFSALFGSFDPIRKKPNVVSIGRVQTPTLALVVEREWEIEQFDPVQYCEVEAEFKASTGNYTGKWVVAPGESEGKSTSEGNLQNSNGPVHGLDRVRADAIAAKVKGKCGKVHSIEAKEVQEAHPLLFDLTSLTVAASKRFGMTAEQVLKTAQSLYEKKATTYPRTDCNFLPVDILPKLPSHLRALQIEPYKEWVEEALEKDLPKGKRVINEITAHHAIIPTTERISPEKLSPDEWKLWDMIVRRFLSVWFPPARYETTVVHTQVEGEYFRTRGKVLLDLGWKKITGDKSDEEETPKRRKGKSKNAESGVDGEDVNADFVTLPVLSMEEVVTLLEAMVKEKETKPPKRYTQGDLLKAMENAGKKVEDELLQQQLKGKGLGTVATRPAIIENLLERGYLLQDHRTLQPTEKGKELIRLIKEELPKAQLLVSAEMTGQMEFELAQVEQGKVELEIYMAQIEKAIIEILDELKAFEKKFGKRPLSLAPAKMKGNGNKAVSKKRTSTPEGKEEKKLPSQEMEDSAQSSVRISSTQPEVLGRCPLCSGDIIEGKKGYGCLNWRKGCTFVVWKTPICGKVLSPTQVKKLLKKGSTDLIKGFRSKSGKSFSAYLVWAEEGSAKLKFVFEKD</sequence>
<dbReference type="RefSeq" id="WP_006717210.1">
    <property type="nucleotide sequence ID" value="NZ_CP007032.1"/>
</dbReference>
<dbReference type="PANTHER" id="PTHR11390">
    <property type="entry name" value="PROKARYOTIC DNA TOPOISOMERASE"/>
    <property type="match status" value="1"/>
</dbReference>
<dbReference type="InterPro" id="IPR013824">
    <property type="entry name" value="Topo_IA_cen_sub1"/>
</dbReference>
<organism evidence="14 15">
    <name type="scientific">Desulfitobacterium metallireducens DSM 15288</name>
    <dbReference type="NCBI Taxonomy" id="871968"/>
    <lineage>
        <taxon>Bacteria</taxon>
        <taxon>Bacillati</taxon>
        <taxon>Bacillota</taxon>
        <taxon>Clostridia</taxon>
        <taxon>Eubacteriales</taxon>
        <taxon>Desulfitobacteriaceae</taxon>
        <taxon>Desulfitobacterium</taxon>
    </lineage>
</organism>
<feature type="domain" description="Topo IA-type catalytic" evidence="13">
    <location>
        <begin position="158"/>
        <end position="646"/>
    </location>
</feature>
<dbReference type="InterPro" id="IPR000380">
    <property type="entry name" value="Topo_IA"/>
</dbReference>
<dbReference type="Proteomes" id="UP000010847">
    <property type="component" value="Chromosome"/>
</dbReference>
<dbReference type="Gene3D" id="2.70.20.10">
    <property type="entry name" value="Topoisomerase I, domain 3"/>
    <property type="match status" value="1"/>
</dbReference>
<evidence type="ECO:0000256" key="6">
    <source>
        <dbReference type="ARBA" id="ARBA00023235"/>
    </source>
</evidence>
<dbReference type="InterPro" id="IPR003602">
    <property type="entry name" value="Topo_IA_DNA-bd_dom"/>
</dbReference>
<comment type="catalytic activity">
    <reaction evidence="1">
        <text>ATP-independent breakage of single-stranded DNA, followed by passage and rejoining.</text>
        <dbReference type="EC" id="5.6.2.1"/>
    </reaction>
</comment>
<evidence type="ECO:0000256" key="3">
    <source>
        <dbReference type="ARBA" id="ARBA00012891"/>
    </source>
</evidence>
<dbReference type="GO" id="GO:0006281">
    <property type="term" value="P:DNA repair"/>
    <property type="evidence" value="ECO:0007669"/>
    <property type="project" value="TreeGrafter"/>
</dbReference>
<dbReference type="InterPro" id="IPR013825">
    <property type="entry name" value="Topo_IA_cen_sub2"/>
</dbReference>
<dbReference type="Pfam" id="PF01131">
    <property type="entry name" value="Topoisom_bac"/>
    <property type="match status" value="1"/>
</dbReference>
<proteinExistence type="inferred from homology"/>
<dbReference type="PRINTS" id="PR00417">
    <property type="entry name" value="PRTPISMRASEI"/>
</dbReference>
<dbReference type="PROSITE" id="PS50880">
    <property type="entry name" value="TOPRIM"/>
    <property type="match status" value="1"/>
</dbReference>
<dbReference type="STRING" id="871968.DESME_08435"/>
<evidence type="ECO:0000256" key="7">
    <source>
        <dbReference type="ARBA" id="ARBA00030003"/>
    </source>
</evidence>
<dbReference type="InterPro" id="IPR023406">
    <property type="entry name" value="Topo_IA_AS"/>
</dbReference>
<evidence type="ECO:0000256" key="2">
    <source>
        <dbReference type="ARBA" id="ARBA00009446"/>
    </source>
</evidence>
<dbReference type="InterPro" id="IPR023405">
    <property type="entry name" value="Topo_IA_core_domain"/>
</dbReference>
<feature type="domain" description="Toprim" evidence="12">
    <location>
        <begin position="3"/>
        <end position="141"/>
    </location>
</feature>
<protein>
    <recommendedName>
        <fullName evidence="3">DNA topoisomerase</fullName>
        <ecNumber evidence="3">5.6.2.1</ecNumber>
    </recommendedName>
    <alternativeName>
        <fullName evidence="10">Omega-protein</fullName>
    </alternativeName>
    <alternativeName>
        <fullName evidence="9">Relaxing enzyme</fullName>
    </alternativeName>
    <alternativeName>
        <fullName evidence="7">Swivelase</fullName>
    </alternativeName>
    <alternativeName>
        <fullName evidence="8">Untwisting enzyme</fullName>
    </alternativeName>
</protein>
<dbReference type="Gene3D" id="1.10.290.10">
    <property type="entry name" value="Topoisomerase I, domain 4"/>
    <property type="match status" value="1"/>
</dbReference>
<dbReference type="Gene3D" id="1.10.460.10">
    <property type="entry name" value="Topoisomerase I, domain 2"/>
    <property type="match status" value="1"/>
</dbReference>
<dbReference type="Pfam" id="PF01751">
    <property type="entry name" value="Toprim"/>
    <property type="match status" value="1"/>
</dbReference>
<dbReference type="Gene3D" id="3.40.50.140">
    <property type="match status" value="1"/>
</dbReference>
<evidence type="ECO:0000256" key="1">
    <source>
        <dbReference type="ARBA" id="ARBA00000213"/>
    </source>
</evidence>
<dbReference type="InterPro" id="IPR034144">
    <property type="entry name" value="TOPRIM_TopoIII"/>
</dbReference>